<keyword evidence="5" id="KW-0560">Oxidoreductase</keyword>
<evidence type="ECO:0000256" key="4">
    <source>
        <dbReference type="ARBA" id="ARBA00022857"/>
    </source>
</evidence>
<keyword evidence="2" id="KW-0597">Phosphoprotein</keyword>
<dbReference type="InterPro" id="IPR042104">
    <property type="entry name" value="PKS_dehydratase_sf"/>
</dbReference>
<evidence type="ECO:0000256" key="7">
    <source>
        <dbReference type="ARBA" id="ARBA00023315"/>
    </source>
</evidence>
<keyword evidence="7" id="KW-0012">Acyltransferase</keyword>
<dbReference type="Gene3D" id="3.10.129.110">
    <property type="entry name" value="Polyketide synthase dehydratase"/>
    <property type="match status" value="1"/>
</dbReference>
<dbReference type="RefSeq" id="XP_025426856.1">
    <property type="nucleotide sequence ID" value="XM_025571338.1"/>
</dbReference>
<feature type="region of interest" description="N-terminal hotdog fold" evidence="8">
    <location>
        <begin position="937"/>
        <end position="1080"/>
    </location>
</feature>
<dbReference type="GO" id="GO:0044550">
    <property type="term" value="P:secondary metabolite biosynthetic process"/>
    <property type="evidence" value="ECO:0007669"/>
    <property type="project" value="TreeGrafter"/>
</dbReference>
<dbReference type="PANTHER" id="PTHR43775">
    <property type="entry name" value="FATTY ACID SYNTHASE"/>
    <property type="match status" value="1"/>
</dbReference>
<dbReference type="GO" id="GO:0016491">
    <property type="term" value="F:oxidoreductase activity"/>
    <property type="evidence" value="ECO:0007669"/>
    <property type="project" value="UniProtKB-KW"/>
</dbReference>
<gene>
    <name evidence="12" type="ORF">BP01DRAFT_264530</name>
</gene>
<dbReference type="InterPro" id="IPR013968">
    <property type="entry name" value="PKS_KR"/>
</dbReference>
<dbReference type="InterPro" id="IPR036736">
    <property type="entry name" value="ACP-like_sf"/>
</dbReference>
<evidence type="ECO:0000259" key="11">
    <source>
        <dbReference type="PROSITE" id="PS52019"/>
    </source>
</evidence>
<dbReference type="Pfam" id="PF08242">
    <property type="entry name" value="Methyltransf_12"/>
    <property type="match status" value="1"/>
</dbReference>
<dbReference type="InterPro" id="IPR011032">
    <property type="entry name" value="GroES-like_sf"/>
</dbReference>
<dbReference type="Pfam" id="PF14765">
    <property type="entry name" value="PS-DH"/>
    <property type="match status" value="1"/>
</dbReference>
<dbReference type="Gene3D" id="3.40.50.150">
    <property type="entry name" value="Vaccinia Virus protein VP39"/>
    <property type="match status" value="1"/>
</dbReference>
<evidence type="ECO:0000256" key="1">
    <source>
        <dbReference type="ARBA" id="ARBA00022450"/>
    </source>
</evidence>
<dbReference type="Pfam" id="PF16197">
    <property type="entry name" value="KAsynt_C_assoc"/>
    <property type="match status" value="1"/>
</dbReference>
<dbReference type="GO" id="GO:0031177">
    <property type="term" value="F:phosphopantetheine binding"/>
    <property type="evidence" value="ECO:0007669"/>
    <property type="project" value="InterPro"/>
</dbReference>
<dbReference type="InterPro" id="IPR020807">
    <property type="entry name" value="PKS_DH"/>
</dbReference>
<dbReference type="Gene3D" id="1.10.1200.10">
    <property type="entry name" value="ACP-like"/>
    <property type="match status" value="1"/>
</dbReference>
<dbReference type="GO" id="GO:0006633">
    <property type="term" value="P:fatty acid biosynthetic process"/>
    <property type="evidence" value="ECO:0007669"/>
    <property type="project" value="InterPro"/>
</dbReference>
<dbReference type="GO" id="GO:0032259">
    <property type="term" value="P:methylation"/>
    <property type="evidence" value="ECO:0007669"/>
    <property type="project" value="UniProtKB-KW"/>
</dbReference>
<keyword evidence="6" id="KW-0511">Multifunctional enzyme</keyword>
<evidence type="ECO:0000259" key="10">
    <source>
        <dbReference type="PROSITE" id="PS52004"/>
    </source>
</evidence>
<dbReference type="InterPro" id="IPR049552">
    <property type="entry name" value="PKS_DH_N"/>
</dbReference>
<dbReference type="CDD" id="cd05195">
    <property type="entry name" value="enoyl_red"/>
    <property type="match status" value="1"/>
</dbReference>
<dbReference type="InterPro" id="IPR009081">
    <property type="entry name" value="PP-bd_ACP"/>
</dbReference>
<dbReference type="InterPro" id="IPR001227">
    <property type="entry name" value="Ac_transferase_dom_sf"/>
</dbReference>
<dbReference type="PROSITE" id="PS00012">
    <property type="entry name" value="PHOSPHOPANTETHEINE"/>
    <property type="match status" value="1"/>
</dbReference>
<proteinExistence type="predicted"/>
<dbReference type="InterPro" id="IPR018201">
    <property type="entry name" value="Ketoacyl_synth_AS"/>
</dbReference>
<dbReference type="InterPro" id="IPR049900">
    <property type="entry name" value="PKS_mFAS_DH"/>
</dbReference>
<evidence type="ECO:0000259" key="9">
    <source>
        <dbReference type="PROSITE" id="PS50075"/>
    </source>
</evidence>
<dbReference type="PROSITE" id="PS52004">
    <property type="entry name" value="KS3_2"/>
    <property type="match status" value="1"/>
</dbReference>
<dbReference type="PROSITE" id="PS00606">
    <property type="entry name" value="KS3_1"/>
    <property type="match status" value="1"/>
</dbReference>
<dbReference type="OrthoDB" id="329835at2759"/>
<dbReference type="InterPro" id="IPR016036">
    <property type="entry name" value="Malonyl_transacylase_ACP-bd"/>
</dbReference>
<feature type="non-terminal residue" evidence="12">
    <location>
        <position position="2493"/>
    </location>
</feature>
<dbReference type="SUPFAM" id="SSF50129">
    <property type="entry name" value="GroES-like"/>
    <property type="match status" value="1"/>
</dbReference>
<dbReference type="InterPro" id="IPR020841">
    <property type="entry name" value="PKS_Beta-ketoAc_synthase_dom"/>
</dbReference>
<dbReference type="Proteomes" id="UP000248349">
    <property type="component" value="Unassembled WGS sequence"/>
</dbReference>
<dbReference type="Pfam" id="PF00550">
    <property type="entry name" value="PP-binding"/>
    <property type="match status" value="1"/>
</dbReference>
<dbReference type="InterPro" id="IPR050091">
    <property type="entry name" value="PKS_NRPS_Biosynth_Enz"/>
</dbReference>
<keyword evidence="4" id="KW-0521">NADP</keyword>
<dbReference type="InterPro" id="IPR014031">
    <property type="entry name" value="Ketoacyl_synth_C"/>
</dbReference>
<feature type="domain" description="PKS/mFAS DH" evidence="11">
    <location>
        <begin position="937"/>
        <end position="1249"/>
    </location>
</feature>
<evidence type="ECO:0000256" key="3">
    <source>
        <dbReference type="ARBA" id="ARBA00022679"/>
    </source>
</evidence>
<dbReference type="SMART" id="SM00826">
    <property type="entry name" value="PKS_DH"/>
    <property type="match status" value="1"/>
</dbReference>
<evidence type="ECO:0000256" key="6">
    <source>
        <dbReference type="ARBA" id="ARBA00023268"/>
    </source>
</evidence>
<dbReference type="Gene3D" id="3.40.366.10">
    <property type="entry name" value="Malonyl-Coenzyme A Acyl Carrier Protein, domain 2"/>
    <property type="match status" value="1"/>
</dbReference>
<dbReference type="SUPFAM" id="SSF53901">
    <property type="entry name" value="Thiolase-like"/>
    <property type="match status" value="1"/>
</dbReference>
<dbReference type="Pfam" id="PF02801">
    <property type="entry name" value="Ketoacyl-synt_C"/>
    <property type="match status" value="1"/>
</dbReference>
<dbReference type="SUPFAM" id="SSF55048">
    <property type="entry name" value="Probable ACP-binding domain of malonyl-CoA ACP transacylase"/>
    <property type="match status" value="1"/>
</dbReference>
<dbReference type="SMART" id="SM00822">
    <property type="entry name" value="PKS_KR"/>
    <property type="match status" value="1"/>
</dbReference>
<dbReference type="GO" id="GO:0004315">
    <property type="term" value="F:3-oxoacyl-[acyl-carrier-protein] synthase activity"/>
    <property type="evidence" value="ECO:0007669"/>
    <property type="project" value="InterPro"/>
</dbReference>
<dbReference type="GO" id="GO:0008168">
    <property type="term" value="F:methyltransferase activity"/>
    <property type="evidence" value="ECO:0007669"/>
    <property type="project" value="UniProtKB-KW"/>
</dbReference>
<dbReference type="InterPro" id="IPR014030">
    <property type="entry name" value="Ketoacyl_synth_N"/>
</dbReference>
<dbReference type="SMART" id="SM00827">
    <property type="entry name" value="PKS_AT"/>
    <property type="match status" value="1"/>
</dbReference>
<dbReference type="SMART" id="SM00829">
    <property type="entry name" value="PKS_ER"/>
    <property type="match status" value="1"/>
</dbReference>
<evidence type="ECO:0000313" key="12">
    <source>
        <dbReference type="EMBL" id="PYH40874.1"/>
    </source>
</evidence>
<feature type="active site" description="Proton acceptor; for dehydratase activity" evidence="8">
    <location>
        <position position="969"/>
    </location>
</feature>
<dbReference type="Gene3D" id="3.90.180.10">
    <property type="entry name" value="Medium-chain alcohol dehydrogenases, catalytic domain"/>
    <property type="match status" value="1"/>
</dbReference>
<organism evidence="12 13">
    <name type="scientific">Aspergillus saccharolyticus JOP 1030-1</name>
    <dbReference type="NCBI Taxonomy" id="1450539"/>
    <lineage>
        <taxon>Eukaryota</taxon>
        <taxon>Fungi</taxon>
        <taxon>Dikarya</taxon>
        <taxon>Ascomycota</taxon>
        <taxon>Pezizomycotina</taxon>
        <taxon>Eurotiomycetes</taxon>
        <taxon>Eurotiomycetidae</taxon>
        <taxon>Eurotiales</taxon>
        <taxon>Aspergillaceae</taxon>
        <taxon>Aspergillus</taxon>
        <taxon>Aspergillus subgen. Circumdati</taxon>
    </lineage>
</organism>
<feature type="active site" description="Proton donor; for dehydratase activity" evidence="8">
    <location>
        <position position="1163"/>
    </location>
</feature>
<dbReference type="InterPro" id="IPR016039">
    <property type="entry name" value="Thiolase-like"/>
</dbReference>
<dbReference type="Pfam" id="PF00109">
    <property type="entry name" value="ketoacyl-synt"/>
    <property type="match status" value="1"/>
</dbReference>
<dbReference type="SUPFAM" id="SSF52151">
    <property type="entry name" value="FabD/lysophospholipase-like"/>
    <property type="match status" value="1"/>
</dbReference>
<reference evidence="12 13" key="1">
    <citation type="submission" date="2016-12" db="EMBL/GenBank/DDBJ databases">
        <title>The genomes of Aspergillus section Nigri reveals drivers in fungal speciation.</title>
        <authorList>
            <consortium name="DOE Joint Genome Institute"/>
            <person name="Vesth T.C."/>
            <person name="Nybo J."/>
            <person name="Theobald S."/>
            <person name="Brandl J."/>
            <person name="Frisvad J.C."/>
            <person name="Nielsen K.F."/>
            <person name="Lyhne E.K."/>
            <person name="Kogle M.E."/>
            <person name="Kuo A."/>
            <person name="Riley R."/>
            <person name="Clum A."/>
            <person name="Nolan M."/>
            <person name="Lipzen A."/>
            <person name="Salamov A."/>
            <person name="Henrissat B."/>
            <person name="Wiebenga A."/>
            <person name="De Vries R.P."/>
            <person name="Grigoriev I.V."/>
            <person name="Mortensen U.H."/>
            <person name="Andersen M.R."/>
            <person name="Baker S.E."/>
        </authorList>
    </citation>
    <scope>NUCLEOTIDE SEQUENCE [LARGE SCALE GENOMIC DNA]</scope>
    <source>
        <strain evidence="12 13">JOP 1030-1</strain>
    </source>
</reference>
<dbReference type="GeneID" id="37072566"/>
<dbReference type="CDD" id="cd02440">
    <property type="entry name" value="AdoMet_MTases"/>
    <property type="match status" value="1"/>
</dbReference>
<dbReference type="SMART" id="SM00825">
    <property type="entry name" value="PKS_KS"/>
    <property type="match status" value="1"/>
</dbReference>
<dbReference type="SUPFAM" id="SSF53335">
    <property type="entry name" value="S-adenosyl-L-methionine-dependent methyltransferases"/>
    <property type="match status" value="1"/>
</dbReference>
<dbReference type="InterPro" id="IPR057326">
    <property type="entry name" value="KR_dom"/>
</dbReference>
<dbReference type="SMART" id="SM00823">
    <property type="entry name" value="PKS_PP"/>
    <property type="match status" value="1"/>
</dbReference>
<dbReference type="InterPro" id="IPR020843">
    <property type="entry name" value="ER"/>
</dbReference>
<dbReference type="InterPro" id="IPR049551">
    <property type="entry name" value="PKS_DH_C"/>
</dbReference>
<dbReference type="InterPro" id="IPR016035">
    <property type="entry name" value="Acyl_Trfase/lysoPLipase"/>
</dbReference>
<sequence>EPIAIIGTACRLPGKSNGDMDVESTTQLWDFLQQQQESYSDFPPSRLNLESWVHPTENRPGSFYTRGGAFLKRDPRLFDPSFFGIHPKEATSMDPAQRKFLEVVYEAVESSGTPLERLSGSKTGCFVGNFNYDHQLMQYRDTEYPEPYAITGGGIALLSNRVSYVFNLQGPSLTLDVACSSSMYALHLACTAIQTGECTAAIVGGSNLILTPECQMFSAALGAVSRTSQCHTFDAAADGYARADGLGVLFVKSLKQAIRDRDPIRAVIRGTAINANGRTGGITHPDPDGQEAAIRRAYHRAGLDPSQTSYLECHGTGTPVGDPLEVEAVGRVFETSKTAARPLLIGSIKSNMGHPESASGVAGILKVVAAFEHDMIPPIRRLKQLNPNINLRHGRLQIVEKSTSWPALLRRASVNSFGYGGANGHAIIEAADNLAPGCAGIRAGTTESVEIIDEQSDRIQWSQRKHFLLPISAHNERTLQANFHALSEQAHRWKILDLAYTLRCRRTNHTTRAVALGEEGQIGALLYPPRKTLGSQTLRLAMVFTGQGAQWPQMGLQLMESFPTYLKSIRDMDDVLHSIRQDAPSWSIEAALRAPAETSLVYRAELSQPLVTAVQVALVDLLNSWNIRPVATVGHSSGEIAAAYAAGRISAAQAILAAYVRGWAVAQNPEDGAMLAVGASADDLVPVIDSLPSLCIACHNSPESVTVSGNRNQIERLKLRLEQESVFARILPTGGNAYHSSHMQALGNLYEERLVALLAGSKSLLLSAPTQAECPFFSSVTGTEYAAGQGISAQYWRRNLESPVLFHQAVATMVQHGEVDALVEVGPHAALQGPLRQIGKSFADTSFPDYIPTMIRKQDAAANVLQMAGLLFTRGHPVDLARLNSMEGLDCLTNSVTPGLTGRVIVDLPRYQWQYGDLLYRENRWTREWRLRTHPRHDLLGSRTPGGNRNEPTWRNVLKHKDLPWLQDHKVENDIVFPTTGYIGMTIEALMQMGELRKLDQMVACYEIHEFQIETALVLPAEADVGVELLFNLRPISSHLAGEDDGLTYSFTITSVLPSEKEDVFTRHVHGQATIVLDKTAAHDGRAVSSPDVSSALHKDLNVLRWYDAFERVGLNYGSTFRGLSNLRLSHDPQSVTGQFKMHPTTAGNPHESRYLIHPAALDSSLQLAIVAGHHGRASACTSAFLPVSIGKLLFWPQDGTAAADSIAAASARVHPGGFSAVVTISSGDGTSVVGSDIRFKESEGTGRSAPDIGDDPYTQLVWKPDVKLLTSSAANSLFPSQPRQTHSNTLPLLDQLALHQIIQFRTQYPGVTEPSSAEPHLRRFLSWMDEKVAWAAQGHFPGSAVILNYSLSEREREIRRLEAQLLASNGPETRLMCRMYESLPAIYRGEITGIHAAVQDDLLNQMYAHMELYHQGSVALKDLVVLLSHKNPRSKILEVGGGTGSATREVLPALNGHTDAYRGYDTYTFTDIGPAFLAAAQEQFQAYRGVRYTPYDMQKPVTQQTSVDADYDLVIASNVIHATTHIQNTLCNIRGLLRPGGKLVLFEFVRPQLSWNMILGTFSDFWNGDHDPVFPRLEGPFLTRAMWEAVLPRAGFSGIDLMLDHFTQQGEAAVILATAVERTEVAPPMPSPKRISLVYRDQPSAVVQGVYQHLHCEKHQVDMLALGPDAQPDSDRLVFLIDVDRPFFPSATKDEWDAFRRLVGTAYSALYVTRGGLLDHQQPEYAMISGIVCAIHAETQASRLVTLDLDCDGDADVLSEQDLDLLVRVEEKAFGFQPGDDFEFRARQGTVHVSRLAPDDALNSQYHTSKAVPFELRHVPAHCPGQILAWSSQGGFRSRNLGPLGDDEVEISIRAIEHSDPPGFVIGCAGIVTSTAAAATGFQPGDRVSALLVGDHQLQTTVRAHASLCHRLSSQLAWAQGAMLAASVTALYALHDLGRLCSGETVLVGHVSTSHMAAAFHIAQQLGARAYIGVTSDDAFNELVHEWKIPADRLVRLTDASRAADIVEKTGGLLDIIYTDSFQPIYSAALVPLGRFIYQGADGFDGRVFKHGVSVSPIDLRTLHSLRPEYLSGLVARLHNMHSSRPVQPLSVSSMSMTGFIEKLREDPTTTTSTTVTLDPTSDLIPCQRASPGATTIRSDASYLLVGCLGGLGRSFVQWLVAQGAQSLVFLSRGGVQGAEASALIDTLTRQAVDVQIVQGDVCNLADVQRAVQACRYPLQGVIQAALTLHDAFFSELTWDDFQATVQPRVQGTQNLHLATKGLDLQFFVAWSSWTTLFGSASQSNYMAANAFLDAFAGYRRRQGLPGTSLSLGQILDVGIVSYHPQFQEHLMRMGLYGNTEAEFLDYCAQALALSGTSTSNPAHLLAGVQPLALLAHSQRYPVDQMPWYHDPRFARLAQSTEHLRAATTTPNPGLEVGMMEDENLPPVARIHRQLARLLYVDVQDMDVQRPIKSYGIDSMVAAELRNWIFRVFHVDVSLLRLLNPTMTMQGL</sequence>
<dbReference type="InterPro" id="IPR006162">
    <property type="entry name" value="Ppantetheine_attach_site"/>
</dbReference>
<feature type="region of interest" description="C-terminal hotdog fold" evidence="8">
    <location>
        <begin position="1098"/>
        <end position="1249"/>
    </location>
</feature>
<keyword evidence="13" id="KW-1185">Reference proteome</keyword>
<keyword evidence="1" id="KW-0596">Phosphopantetheine</keyword>
<dbReference type="InterPro" id="IPR013217">
    <property type="entry name" value="Methyltransf_12"/>
</dbReference>
<dbReference type="InterPro" id="IPR029063">
    <property type="entry name" value="SAM-dependent_MTases_sf"/>
</dbReference>
<dbReference type="STRING" id="1450539.A0A318Z3A3"/>
<protein>
    <submittedName>
        <fullName evidence="12">Ketoacyl-synt-domain-containing protein</fullName>
    </submittedName>
</protein>
<dbReference type="InterPro" id="IPR020806">
    <property type="entry name" value="PKS_PP-bd"/>
</dbReference>
<dbReference type="CDD" id="cd00833">
    <property type="entry name" value="PKS"/>
    <property type="match status" value="1"/>
</dbReference>
<dbReference type="SUPFAM" id="SSF51735">
    <property type="entry name" value="NAD(P)-binding Rossmann-fold domains"/>
    <property type="match status" value="2"/>
</dbReference>
<dbReference type="InterPro" id="IPR032821">
    <property type="entry name" value="PKS_assoc"/>
</dbReference>
<dbReference type="Pfam" id="PF21089">
    <property type="entry name" value="PKS_DH_N"/>
    <property type="match status" value="1"/>
</dbReference>
<dbReference type="Gene3D" id="3.40.50.720">
    <property type="entry name" value="NAD(P)-binding Rossmann-like Domain"/>
    <property type="match status" value="1"/>
</dbReference>
<dbReference type="PANTHER" id="PTHR43775:SF50">
    <property type="entry name" value="HIGHLY REDUCING POLYKETIDE SYNTHASE SRDA"/>
    <property type="match status" value="1"/>
</dbReference>
<evidence type="ECO:0000256" key="5">
    <source>
        <dbReference type="ARBA" id="ARBA00023002"/>
    </source>
</evidence>
<evidence type="ECO:0000256" key="8">
    <source>
        <dbReference type="PROSITE-ProRule" id="PRU01363"/>
    </source>
</evidence>
<dbReference type="PROSITE" id="PS50075">
    <property type="entry name" value="CARRIER"/>
    <property type="match status" value="1"/>
</dbReference>
<name>A0A318Z3A3_9EURO</name>
<dbReference type="EMBL" id="KZ821275">
    <property type="protein sequence ID" value="PYH40874.1"/>
    <property type="molecule type" value="Genomic_DNA"/>
</dbReference>
<dbReference type="Pfam" id="PF08659">
    <property type="entry name" value="KR"/>
    <property type="match status" value="1"/>
</dbReference>
<accession>A0A318Z3A3</accession>
<dbReference type="PROSITE" id="PS52019">
    <property type="entry name" value="PKS_MFAS_DH"/>
    <property type="match status" value="1"/>
</dbReference>
<dbReference type="SUPFAM" id="SSF47336">
    <property type="entry name" value="ACP-like"/>
    <property type="match status" value="1"/>
</dbReference>
<dbReference type="Pfam" id="PF00698">
    <property type="entry name" value="Acyl_transf_1"/>
    <property type="match status" value="1"/>
</dbReference>
<feature type="domain" description="Carrier" evidence="9">
    <location>
        <begin position="2423"/>
        <end position="2493"/>
    </location>
</feature>
<feature type="non-terminal residue" evidence="12">
    <location>
        <position position="1"/>
    </location>
</feature>
<dbReference type="InterPro" id="IPR014043">
    <property type="entry name" value="Acyl_transferase_dom"/>
</dbReference>
<feature type="domain" description="Ketosynthase family 3 (KS3)" evidence="10">
    <location>
        <begin position="1"/>
        <end position="430"/>
    </location>
</feature>
<keyword evidence="3" id="KW-0808">Transferase</keyword>
<dbReference type="Gene3D" id="3.40.47.10">
    <property type="match status" value="1"/>
</dbReference>
<dbReference type="GO" id="GO:0004312">
    <property type="term" value="F:fatty acid synthase activity"/>
    <property type="evidence" value="ECO:0007669"/>
    <property type="project" value="TreeGrafter"/>
</dbReference>
<evidence type="ECO:0000256" key="2">
    <source>
        <dbReference type="ARBA" id="ARBA00022553"/>
    </source>
</evidence>
<evidence type="ECO:0000313" key="13">
    <source>
        <dbReference type="Proteomes" id="UP000248349"/>
    </source>
</evidence>
<dbReference type="InterPro" id="IPR036291">
    <property type="entry name" value="NAD(P)-bd_dom_sf"/>
</dbReference>